<name>A0A0F8Z4Q8_9ZZZZ</name>
<evidence type="ECO:0000259" key="1">
    <source>
        <dbReference type="Pfam" id="PF12965"/>
    </source>
</evidence>
<comment type="caution">
    <text evidence="2">The sequence shown here is derived from an EMBL/GenBank/DDBJ whole genome shotgun (WGS) entry which is preliminary data.</text>
</comment>
<gene>
    <name evidence="2" type="ORF">LCGC14_2739640</name>
</gene>
<feature type="domain" description="DUF3854" evidence="1">
    <location>
        <begin position="130"/>
        <end position="162"/>
    </location>
</feature>
<organism evidence="2">
    <name type="scientific">marine sediment metagenome</name>
    <dbReference type="NCBI Taxonomy" id="412755"/>
    <lineage>
        <taxon>unclassified sequences</taxon>
        <taxon>metagenomes</taxon>
        <taxon>ecological metagenomes</taxon>
    </lineage>
</organism>
<sequence length="424" mass="46548">GRHIRNVITHIRSYISPKQSWTTLTVDARIGLSQGAIEDLQRSGIGPHDIAARILTGAEVAATSAGGSTHTPDGYVIPYFDFRGAIAPYYRIKILDPLGGPKYRALTGYPNHIYFPPGLGKVLKSSQANYIIITEGEKKAVCAVKCGFPCVALAGVDSWRNRQITLPKDTKLKAVKVGAGSVMQATIPSGDSNALVMQDSGIVAVGFHDLLDYMVGNNMEAIIIFDSDKGGVKSQVQRAAAQLGYELRYRGLPIINIRQLILPTVKSSKMGLDDYLVTQGVKSFAGILRSCRKKRIAFPRHPNPKTFIAGRLQKARLSRKETQDVSLSILMELETRGRRLRNTSTHDMFFFNDKTHMLMDVALGNPRIMLHDTAFGTYLYQEFNLAAIDQRVVGWLAAQFHGEPGVKEAVTHRVLALPASMPGC</sequence>
<dbReference type="EMBL" id="LAZR01049802">
    <property type="protein sequence ID" value="KKK88787.1"/>
    <property type="molecule type" value="Genomic_DNA"/>
</dbReference>
<feature type="non-terminal residue" evidence="2">
    <location>
        <position position="1"/>
    </location>
</feature>
<evidence type="ECO:0000313" key="2">
    <source>
        <dbReference type="EMBL" id="KKK88787.1"/>
    </source>
</evidence>
<dbReference type="AlphaFoldDB" id="A0A0F8Z4Q8"/>
<feature type="non-terminal residue" evidence="2">
    <location>
        <position position="424"/>
    </location>
</feature>
<proteinExistence type="predicted"/>
<reference evidence="2" key="1">
    <citation type="journal article" date="2015" name="Nature">
        <title>Complex archaea that bridge the gap between prokaryotes and eukaryotes.</title>
        <authorList>
            <person name="Spang A."/>
            <person name="Saw J.H."/>
            <person name="Jorgensen S.L."/>
            <person name="Zaremba-Niedzwiedzka K."/>
            <person name="Martijn J."/>
            <person name="Lind A.E."/>
            <person name="van Eijk R."/>
            <person name="Schleper C."/>
            <person name="Guy L."/>
            <person name="Ettema T.J."/>
        </authorList>
    </citation>
    <scope>NUCLEOTIDE SEQUENCE</scope>
</reference>
<dbReference type="Pfam" id="PF12965">
    <property type="entry name" value="DUF3854"/>
    <property type="match status" value="1"/>
</dbReference>
<protein>
    <recommendedName>
        <fullName evidence="1">DUF3854 domain-containing protein</fullName>
    </recommendedName>
</protein>
<dbReference type="InterPro" id="IPR024385">
    <property type="entry name" value="DUF3854"/>
</dbReference>
<accession>A0A0F8Z4Q8</accession>